<gene>
    <name evidence="2" type="ORF">EZS28_037121</name>
</gene>
<evidence type="ECO:0000313" key="3">
    <source>
        <dbReference type="Proteomes" id="UP000324800"/>
    </source>
</evidence>
<accession>A0A5J4UBQ0</accession>
<feature type="non-terminal residue" evidence="2">
    <location>
        <position position="1"/>
    </location>
</feature>
<organism evidence="2 3">
    <name type="scientific">Streblomastix strix</name>
    <dbReference type="NCBI Taxonomy" id="222440"/>
    <lineage>
        <taxon>Eukaryota</taxon>
        <taxon>Metamonada</taxon>
        <taxon>Preaxostyla</taxon>
        <taxon>Oxymonadida</taxon>
        <taxon>Streblomastigidae</taxon>
        <taxon>Streblomastix</taxon>
    </lineage>
</organism>
<protein>
    <submittedName>
        <fullName evidence="2">Uncharacterized protein</fullName>
    </submittedName>
</protein>
<evidence type="ECO:0000256" key="1">
    <source>
        <dbReference type="SAM" id="MobiDB-lite"/>
    </source>
</evidence>
<name>A0A5J4UBQ0_9EUKA</name>
<comment type="caution">
    <text evidence="2">The sequence shown here is derived from an EMBL/GenBank/DDBJ whole genome shotgun (WGS) entry which is preliminary data.</text>
</comment>
<evidence type="ECO:0000313" key="2">
    <source>
        <dbReference type="EMBL" id="KAA6367351.1"/>
    </source>
</evidence>
<reference evidence="2 3" key="1">
    <citation type="submission" date="2019-03" db="EMBL/GenBank/DDBJ databases">
        <title>Single cell metagenomics reveals metabolic interactions within the superorganism composed of flagellate Streblomastix strix and complex community of Bacteroidetes bacteria on its surface.</title>
        <authorList>
            <person name="Treitli S.C."/>
            <person name="Kolisko M."/>
            <person name="Husnik F."/>
            <person name="Keeling P."/>
            <person name="Hampl V."/>
        </authorList>
    </citation>
    <scope>NUCLEOTIDE SEQUENCE [LARGE SCALE GENOMIC DNA]</scope>
    <source>
        <strain evidence="2">ST1C</strain>
    </source>
</reference>
<proteinExistence type="predicted"/>
<sequence length="67" mass="8409">RRIIRMEINGFIFESQSNKKRNKRDQEIKKKIQIDEKRKEIRKTKNEGIERLRNQRKEDHQCEKKKE</sequence>
<dbReference type="Proteomes" id="UP000324800">
    <property type="component" value="Unassembled WGS sequence"/>
</dbReference>
<dbReference type="EMBL" id="SNRW01018421">
    <property type="protein sequence ID" value="KAA6367351.1"/>
    <property type="molecule type" value="Genomic_DNA"/>
</dbReference>
<feature type="region of interest" description="Disordered" evidence="1">
    <location>
        <begin position="45"/>
        <end position="67"/>
    </location>
</feature>
<dbReference type="AlphaFoldDB" id="A0A5J4UBQ0"/>